<evidence type="ECO:0000313" key="3">
    <source>
        <dbReference type="EMBL" id="KZB95019.1"/>
    </source>
</evidence>
<reference evidence="3" key="1">
    <citation type="submission" date="2016-03" db="EMBL/GenBank/DDBJ databases">
        <title>Sphingomonas melonis TY, whole genome shotgun sequencing.</title>
        <authorList>
            <person name="Wang H."/>
            <person name="Zhu P."/>
        </authorList>
    </citation>
    <scope>NUCLEOTIDE SEQUENCE [LARGE SCALE GENOMIC DNA]</scope>
    <source>
        <strain evidence="3">TY</strain>
    </source>
</reference>
<organism evidence="3 4">
    <name type="scientific">Sphingomonas melonis TY</name>
    <dbReference type="NCBI Taxonomy" id="621456"/>
    <lineage>
        <taxon>Bacteria</taxon>
        <taxon>Pseudomonadati</taxon>
        <taxon>Pseudomonadota</taxon>
        <taxon>Alphaproteobacteria</taxon>
        <taxon>Sphingomonadales</taxon>
        <taxon>Sphingomonadaceae</taxon>
        <taxon>Sphingomonas</taxon>
    </lineage>
</organism>
<dbReference type="InterPro" id="IPR051803">
    <property type="entry name" value="TA_system_RelE-like_toxin"/>
</dbReference>
<dbReference type="STRING" id="621456.BJP26_12765"/>
<keyword evidence="2" id="KW-1277">Toxin-antitoxin system</keyword>
<dbReference type="InterPro" id="IPR035093">
    <property type="entry name" value="RelE/ParE_toxin_dom_sf"/>
</dbReference>
<accession>A0A175Y3J0</accession>
<sequence length="92" mass="10124">MAEVVWDPAALADLNSTIAYIEQFDPQAADRIGTRLFNLGESLADFPHRGHPAGGSQREMTNVPPYILRYDVHGDLVTILAIRHGARQPDAD</sequence>
<evidence type="ECO:0000313" key="4">
    <source>
        <dbReference type="Proteomes" id="UP000078460"/>
    </source>
</evidence>
<gene>
    <name evidence="3" type="ORF">AVM11_17780</name>
</gene>
<evidence type="ECO:0000256" key="1">
    <source>
        <dbReference type="ARBA" id="ARBA00006226"/>
    </source>
</evidence>
<evidence type="ECO:0000256" key="2">
    <source>
        <dbReference type="ARBA" id="ARBA00022649"/>
    </source>
</evidence>
<dbReference type="InterPro" id="IPR007712">
    <property type="entry name" value="RelE/ParE_toxin"/>
</dbReference>
<dbReference type="GeneID" id="93797777"/>
<dbReference type="RefSeq" id="WP_017979686.1">
    <property type="nucleotide sequence ID" value="NZ_CP017578.1"/>
</dbReference>
<comment type="similarity">
    <text evidence="1">Belongs to the RelE toxin family.</text>
</comment>
<keyword evidence="4" id="KW-1185">Reference proteome</keyword>
<proteinExistence type="inferred from homology"/>
<dbReference type="OrthoDB" id="7577795at2"/>
<dbReference type="Proteomes" id="UP000078460">
    <property type="component" value="Unassembled WGS sequence"/>
</dbReference>
<evidence type="ECO:0008006" key="5">
    <source>
        <dbReference type="Google" id="ProtNLM"/>
    </source>
</evidence>
<protein>
    <recommendedName>
        <fullName evidence="5">Addiction module toxin RelE</fullName>
    </recommendedName>
</protein>
<dbReference type="KEGG" id="smy:BJP26_12765"/>
<name>A0A175Y3J0_9SPHN</name>
<comment type="caution">
    <text evidence="3">The sequence shown here is derived from an EMBL/GenBank/DDBJ whole genome shotgun (WGS) entry which is preliminary data.</text>
</comment>
<dbReference type="Pfam" id="PF05016">
    <property type="entry name" value="ParE_toxin"/>
    <property type="match status" value="1"/>
</dbReference>
<dbReference type="EMBL" id="LQCK02000020">
    <property type="protein sequence ID" value="KZB95019.1"/>
    <property type="molecule type" value="Genomic_DNA"/>
</dbReference>
<dbReference type="AlphaFoldDB" id="A0A175Y3J0"/>
<dbReference type="Gene3D" id="3.30.2310.20">
    <property type="entry name" value="RelE-like"/>
    <property type="match status" value="1"/>
</dbReference>
<dbReference type="PANTHER" id="PTHR33755">
    <property type="entry name" value="TOXIN PARE1-RELATED"/>
    <property type="match status" value="1"/>
</dbReference>